<organism evidence="2 3">
    <name type="scientific">Zhongshania arctica</name>
    <dbReference type="NCBI Taxonomy" id="3238302"/>
    <lineage>
        <taxon>Bacteria</taxon>
        <taxon>Pseudomonadati</taxon>
        <taxon>Pseudomonadota</taxon>
        <taxon>Gammaproteobacteria</taxon>
        <taxon>Cellvibrionales</taxon>
        <taxon>Spongiibacteraceae</taxon>
        <taxon>Zhongshania</taxon>
    </lineage>
</organism>
<dbReference type="InterPro" id="IPR036397">
    <property type="entry name" value="RNaseH_sf"/>
</dbReference>
<proteinExistence type="predicted"/>
<dbReference type="SUPFAM" id="SSF53098">
    <property type="entry name" value="Ribonuclease H-like"/>
    <property type="match status" value="1"/>
</dbReference>
<comment type="caution">
    <text evidence="2">The sequence shown here is derived from an EMBL/GenBank/DDBJ whole genome shotgun (WGS) entry which is preliminary data.</text>
</comment>
<protein>
    <submittedName>
        <fullName evidence="2">Integrase core domain-containing protein</fullName>
    </submittedName>
</protein>
<sequence>MPWQKTNHVNERQRFLDAWLTGRHTIAALCRGFGISRKTGHKWIDRLKTEGMSDLSDRSRAPHQQALQTTDAVIQVLLDTKYVFPDWGPRKVVEYLKRTQPNICWPAHSTVSSIFTRHGLVKPRGHRHYKSPARTAPLSHASDSNCVWSVDFKGDFLMGDQNRCYPLTVFDNYSRYLLDCKGLYSTKSGAVISAFERLFMEYGLPEYVRSDNGSPFASTRIGGLSRFSVWLLKRGVMPERIRPGCPQENGRHERFHRSLKAAVSPKGNLSAQQRAFNKYRHSYNYYRPHEALNDAPPISHYQKSFRSYAGQEIEFVYPDHFEIRKVRSDGNMKWKQQILYVANLLAGEHIGLEPVEEGRWMVYLSTLKLGVLDEQEKRIIRPG</sequence>
<dbReference type="InterPro" id="IPR012337">
    <property type="entry name" value="RNaseH-like_sf"/>
</dbReference>
<dbReference type="Pfam" id="PF13565">
    <property type="entry name" value="HTH_32"/>
    <property type="match status" value="1"/>
</dbReference>
<dbReference type="PANTHER" id="PTHR47515:SF2">
    <property type="entry name" value="INTEGRASE CORE DOMAIN PROTEIN"/>
    <property type="match status" value="1"/>
</dbReference>
<dbReference type="EMBL" id="JBFRYB010000001">
    <property type="protein sequence ID" value="MEX1664409.1"/>
    <property type="molecule type" value="Genomic_DNA"/>
</dbReference>
<reference evidence="2 3" key="1">
    <citation type="journal article" date="2011" name="Int. J. Syst. Evol. Microbiol.">
        <title>Zhongshania antarctica gen. nov., sp. nov. and Zhongshania guokunii sp. nov., gammaproteobacteria respectively isolated from coastal attached (fast) ice and surface seawater of the Antarctic.</title>
        <authorList>
            <person name="Li H.J."/>
            <person name="Zhang X.Y."/>
            <person name="Chen C.X."/>
            <person name="Zhang Y.J."/>
            <person name="Gao Z.M."/>
            <person name="Yu Y."/>
            <person name="Chen X.L."/>
            <person name="Chen B."/>
            <person name="Zhang Y.Z."/>
        </authorList>
    </citation>
    <scope>NUCLEOTIDE SEQUENCE [LARGE SCALE GENOMIC DNA]</scope>
    <source>
        <strain evidence="2 3">R06B22</strain>
    </source>
</reference>
<evidence type="ECO:0000313" key="2">
    <source>
        <dbReference type="EMBL" id="MEX1664409.1"/>
    </source>
</evidence>
<gene>
    <name evidence="2" type="ORF">AB4875_02850</name>
</gene>
<accession>A0ABV3TTD6</accession>
<dbReference type="Pfam" id="PF13683">
    <property type="entry name" value="rve_3"/>
    <property type="match status" value="1"/>
</dbReference>
<dbReference type="Proteomes" id="UP001557484">
    <property type="component" value="Unassembled WGS sequence"/>
</dbReference>
<evidence type="ECO:0000313" key="3">
    <source>
        <dbReference type="Proteomes" id="UP001557484"/>
    </source>
</evidence>
<dbReference type="PANTHER" id="PTHR47515">
    <property type="entry name" value="LOW CALCIUM RESPONSE LOCUS PROTEIN T"/>
    <property type="match status" value="1"/>
</dbReference>
<keyword evidence="3" id="KW-1185">Reference proteome</keyword>
<dbReference type="InterPro" id="IPR009057">
    <property type="entry name" value="Homeodomain-like_sf"/>
</dbReference>
<evidence type="ECO:0000259" key="1">
    <source>
        <dbReference type="PROSITE" id="PS50994"/>
    </source>
</evidence>
<name>A0ABV3TTD6_9GAMM</name>
<dbReference type="RefSeq" id="WP_368374532.1">
    <property type="nucleotide sequence ID" value="NZ_JBFRYB010000001.1"/>
</dbReference>
<feature type="domain" description="Integrase catalytic" evidence="1">
    <location>
        <begin position="133"/>
        <end position="304"/>
    </location>
</feature>
<dbReference type="PROSITE" id="PS50994">
    <property type="entry name" value="INTEGRASE"/>
    <property type="match status" value="1"/>
</dbReference>
<dbReference type="InterPro" id="IPR001584">
    <property type="entry name" value="Integrase_cat-core"/>
</dbReference>
<dbReference type="Gene3D" id="3.30.420.10">
    <property type="entry name" value="Ribonuclease H-like superfamily/Ribonuclease H"/>
    <property type="match status" value="1"/>
</dbReference>
<dbReference type="SUPFAM" id="SSF46689">
    <property type="entry name" value="Homeodomain-like"/>
    <property type="match status" value="1"/>
</dbReference>